<proteinExistence type="predicted"/>
<dbReference type="Proteomes" id="UP001153331">
    <property type="component" value="Unassembled WGS sequence"/>
</dbReference>
<evidence type="ECO:0000313" key="2">
    <source>
        <dbReference type="Proteomes" id="UP001153331"/>
    </source>
</evidence>
<comment type="caution">
    <text evidence="1">The sequence shown here is derived from an EMBL/GenBank/DDBJ whole genome shotgun (WGS) entry which is preliminary data.</text>
</comment>
<sequence length="532" mass="56713">MKAIIPSLALVAGVASQGTFEPADFNIAEALLQNGVNVSALPDLASLVDRASTSGCSAACKSLDLVFGNSQVEHRTEAAFESFIGNYWSAQQRQITPQCVFKPTKPLDVSTAILISRLTQCPFAAKSGGHSPVPGGSNIEGGITISFEKLNKISLAADKKTASFQPGHTWYDIYTALEKDEVTVIGGRVASVGVGGLTLGGGISYFSSQYGLACDNVLSYEVVTASGIIINVSQTSFPDLYWALRGGGNNFGIVTQFNVQTIPQGQMWGGNRVYLESSFPALIDAYYNLGMNAKKDGKAHQILSFSWQGVALGVPELEYSDPNPNATVMAEYNAIPGAISDTTGIKSLAELAKALEGPASKAGFRQAFWTWTVKLDKELASITKDIFLEEVVAVADAADITPSLSLQVITEPILEKMTARGGNALGLSAADGPLMNVLVTLKWTDSADDTRLYQFAERVRNRAVAAAKAKGKDVAYLYMNYASPWQDPVAGYGAANKAKLQRISQKYDPTGVFERLQPGYFKLNGPPKSGSP</sequence>
<dbReference type="EMBL" id="JAPHNI010000260">
    <property type="protein sequence ID" value="KAJ8113339.1"/>
    <property type="molecule type" value="Genomic_DNA"/>
</dbReference>
<gene>
    <name evidence="1" type="ORF">OPT61_g4507</name>
</gene>
<keyword evidence="2" id="KW-1185">Reference proteome</keyword>
<protein>
    <submittedName>
        <fullName evidence="1">Uncharacterized protein</fullName>
    </submittedName>
</protein>
<accession>A0ACC2IDV2</accession>
<reference evidence="1" key="1">
    <citation type="submission" date="2022-11" db="EMBL/GenBank/DDBJ databases">
        <title>Genome Sequence of Boeremia exigua.</title>
        <authorList>
            <person name="Buettner E."/>
        </authorList>
    </citation>
    <scope>NUCLEOTIDE SEQUENCE</scope>
    <source>
        <strain evidence="1">CU02</strain>
    </source>
</reference>
<name>A0ACC2IDV2_9PLEO</name>
<organism evidence="1 2">
    <name type="scientific">Boeremia exigua</name>
    <dbReference type="NCBI Taxonomy" id="749465"/>
    <lineage>
        <taxon>Eukaryota</taxon>
        <taxon>Fungi</taxon>
        <taxon>Dikarya</taxon>
        <taxon>Ascomycota</taxon>
        <taxon>Pezizomycotina</taxon>
        <taxon>Dothideomycetes</taxon>
        <taxon>Pleosporomycetidae</taxon>
        <taxon>Pleosporales</taxon>
        <taxon>Pleosporineae</taxon>
        <taxon>Didymellaceae</taxon>
        <taxon>Boeremia</taxon>
    </lineage>
</organism>
<evidence type="ECO:0000313" key="1">
    <source>
        <dbReference type="EMBL" id="KAJ8113339.1"/>
    </source>
</evidence>